<dbReference type="Proteomes" id="UP000663720">
    <property type="component" value="Chromosome"/>
</dbReference>
<dbReference type="KEGG" id="dli:dnl_48240"/>
<dbReference type="Pfam" id="PF00350">
    <property type="entry name" value="Dynamin_N"/>
    <property type="match status" value="1"/>
</dbReference>
<evidence type="ECO:0000313" key="3">
    <source>
        <dbReference type="Proteomes" id="UP000663720"/>
    </source>
</evidence>
<organism evidence="2 3">
    <name type="scientific">Desulfonema limicola</name>
    <dbReference type="NCBI Taxonomy" id="45656"/>
    <lineage>
        <taxon>Bacteria</taxon>
        <taxon>Pseudomonadati</taxon>
        <taxon>Thermodesulfobacteriota</taxon>
        <taxon>Desulfobacteria</taxon>
        <taxon>Desulfobacterales</taxon>
        <taxon>Desulfococcaceae</taxon>
        <taxon>Desulfonema</taxon>
    </lineage>
</organism>
<gene>
    <name evidence="2" type="ORF">dnl_48240</name>
</gene>
<name>A0A975BBY9_9BACT</name>
<dbReference type="InterPro" id="IPR027417">
    <property type="entry name" value="P-loop_NTPase"/>
</dbReference>
<dbReference type="AlphaFoldDB" id="A0A975BBY9"/>
<evidence type="ECO:0000313" key="2">
    <source>
        <dbReference type="EMBL" id="QTA82449.1"/>
    </source>
</evidence>
<sequence>MSSKEQSSINLSKALCQLEQSLKPQIQDSDITVRIIGEFSSGKSRLVRELFKDIVPDNLLPVSRRARETLVPLEITYGDEIALWEIQREQDEKTKPEYIRKWEHFPQRGEFEFSEHELKTHRLRLTLPQKELRIDKHPFNKNSKGQFRIFLIDTPGWNSGELDSSRDTLTGEMILASIYVIQAVRIDSRDNEDELHTLLSEIKDRASFLERENLMVYVTHWFEDKNHSDLKDRFEARLRKTAEKAGFDDMLIQTEYLDFDNMDKAGRLEFRKNFWKKFNKGFSGTSDPVFSPEKIIETWNLTPQLRIMAEKITQTSQILEKFRTGDEFIPGMNMTRLKAYPQAEWQERLWCKWNLSVNSDNNEELIELENSHPLSAWWNQILLNRVRTGLKQTDNLIQSAFKTLSQLNVTIENLNEFIKEKLELAYEETQQKYLWTESLFPPSLVKIINENGNQTKILATLIAITICQSEIEDAVYQMIQ</sequence>
<dbReference type="SUPFAM" id="SSF52540">
    <property type="entry name" value="P-loop containing nucleoside triphosphate hydrolases"/>
    <property type="match status" value="1"/>
</dbReference>
<protein>
    <submittedName>
        <fullName evidence="2">Dynamin domain-containing protein</fullName>
    </submittedName>
</protein>
<feature type="domain" description="Dynamin N-terminal" evidence="1">
    <location>
        <begin position="35"/>
        <end position="174"/>
    </location>
</feature>
<dbReference type="Gene3D" id="3.40.50.300">
    <property type="entry name" value="P-loop containing nucleotide triphosphate hydrolases"/>
    <property type="match status" value="1"/>
</dbReference>
<dbReference type="EMBL" id="CP061799">
    <property type="protein sequence ID" value="QTA82449.1"/>
    <property type="molecule type" value="Genomic_DNA"/>
</dbReference>
<dbReference type="RefSeq" id="WP_207688380.1">
    <property type="nucleotide sequence ID" value="NZ_CP061799.1"/>
</dbReference>
<dbReference type="InterPro" id="IPR045063">
    <property type="entry name" value="Dynamin_N"/>
</dbReference>
<evidence type="ECO:0000259" key="1">
    <source>
        <dbReference type="Pfam" id="PF00350"/>
    </source>
</evidence>
<keyword evidence="3" id="KW-1185">Reference proteome</keyword>
<accession>A0A975BBY9</accession>
<proteinExistence type="predicted"/>
<reference evidence="2" key="1">
    <citation type="journal article" date="2021" name="Microb. Physiol.">
        <title>Proteogenomic Insights into the Physiology of Marine, Sulfate-Reducing, Filamentous Desulfonema limicola and Desulfonema magnum.</title>
        <authorList>
            <person name="Schnaars V."/>
            <person name="Wohlbrand L."/>
            <person name="Scheve S."/>
            <person name="Hinrichs C."/>
            <person name="Reinhardt R."/>
            <person name="Rabus R."/>
        </authorList>
    </citation>
    <scope>NUCLEOTIDE SEQUENCE</scope>
    <source>
        <strain evidence="2">5ac10</strain>
    </source>
</reference>